<evidence type="ECO:0000313" key="4">
    <source>
        <dbReference type="Proteomes" id="UP000304382"/>
    </source>
</evidence>
<dbReference type="Proteomes" id="UP000304382">
    <property type="component" value="Unassembled WGS sequence"/>
</dbReference>
<dbReference type="InterPro" id="IPR036915">
    <property type="entry name" value="Cyclin-like_sf"/>
</dbReference>
<reference evidence="3 4" key="1">
    <citation type="submission" date="2019-02" db="EMBL/GenBank/DDBJ databases">
        <title>Haloarcula mannanilyticum sp. nov., a mannan degrading haloarchaeon isolated from commercial salt.</title>
        <authorList>
            <person name="Enomoto S."/>
            <person name="Shimane Y."/>
            <person name="Kamekura M."/>
            <person name="Ito T."/>
            <person name="Moriya O."/>
            <person name="Ihara K."/>
            <person name="Takahashi-Ando N."/>
            <person name="Fukushima Y."/>
            <person name="Yoshida Y."/>
            <person name="Usama R."/>
            <person name="Takai K."/>
            <person name="Minegishi H."/>
        </authorList>
    </citation>
    <scope>NUCLEOTIDE SEQUENCE [LARGE SCALE GENOMIC DNA]</scope>
    <source>
        <strain evidence="3 4">MD130-1</strain>
    </source>
</reference>
<name>A0A4C2EJC7_9EURY</name>
<dbReference type="Pfam" id="PF00382">
    <property type="entry name" value="TFIIB"/>
    <property type="match status" value="1"/>
</dbReference>
<sequence>MDKMERLRQRHRRFTMQSDRHKRMNEGFRDIGRLGANLELPEHVTTDAARYLEAAKDERLPGGRMAWESLAAGAVLLAGRASGVERTPARSPSSQRAVVSGCVRPHGRSGCRHPWTRRWFATERSTGS</sequence>
<dbReference type="SUPFAM" id="SSF47954">
    <property type="entry name" value="Cyclin-like"/>
    <property type="match status" value="1"/>
</dbReference>
<keyword evidence="4" id="KW-1185">Reference proteome</keyword>
<feature type="domain" description="Transcription factor TFIIB cyclin-like" evidence="2">
    <location>
        <begin position="22"/>
        <end position="89"/>
    </location>
</feature>
<dbReference type="EMBL" id="BIXZ01000004">
    <property type="protein sequence ID" value="GCF14485.1"/>
    <property type="molecule type" value="Genomic_DNA"/>
</dbReference>
<dbReference type="GO" id="GO:0017025">
    <property type="term" value="F:TBP-class protein binding"/>
    <property type="evidence" value="ECO:0007669"/>
    <property type="project" value="InterPro"/>
</dbReference>
<dbReference type="InterPro" id="IPR013150">
    <property type="entry name" value="TFIIB_cyclin"/>
</dbReference>
<gene>
    <name evidence="3" type="ORF">Harman_24200</name>
</gene>
<organism evidence="3 4">
    <name type="scientific">Haloarcula mannanilytica</name>
    <dbReference type="NCBI Taxonomy" id="2509225"/>
    <lineage>
        <taxon>Archaea</taxon>
        <taxon>Methanobacteriati</taxon>
        <taxon>Methanobacteriota</taxon>
        <taxon>Stenosarchaea group</taxon>
        <taxon>Halobacteria</taxon>
        <taxon>Halobacteriales</taxon>
        <taxon>Haloarculaceae</taxon>
        <taxon>Haloarcula</taxon>
    </lineage>
</organism>
<evidence type="ECO:0000313" key="3">
    <source>
        <dbReference type="EMBL" id="GCF14485.1"/>
    </source>
</evidence>
<evidence type="ECO:0000256" key="1">
    <source>
        <dbReference type="SAM" id="MobiDB-lite"/>
    </source>
</evidence>
<feature type="region of interest" description="Disordered" evidence="1">
    <location>
        <begin position="84"/>
        <end position="110"/>
    </location>
</feature>
<accession>A0A4C2EJC7</accession>
<comment type="caution">
    <text evidence="3">The sequence shown here is derived from an EMBL/GenBank/DDBJ whole genome shotgun (WGS) entry which is preliminary data.</text>
</comment>
<dbReference type="Gene3D" id="1.10.472.170">
    <property type="match status" value="1"/>
</dbReference>
<evidence type="ECO:0000259" key="2">
    <source>
        <dbReference type="Pfam" id="PF00382"/>
    </source>
</evidence>
<protein>
    <recommendedName>
        <fullName evidence="2">Transcription factor TFIIB cyclin-like domain-containing protein</fullName>
    </recommendedName>
</protein>
<dbReference type="CDD" id="cd00043">
    <property type="entry name" value="CYCLIN_SF"/>
    <property type="match status" value="1"/>
</dbReference>
<proteinExistence type="predicted"/>
<dbReference type="AlphaFoldDB" id="A0A4C2EJC7"/>